<feature type="compositionally biased region" description="Basic and acidic residues" evidence="1">
    <location>
        <begin position="169"/>
        <end position="178"/>
    </location>
</feature>
<gene>
    <name evidence="2" type="ORF">TBIB3V08_LOCUS10790</name>
</gene>
<evidence type="ECO:0000256" key="1">
    <source>
        <dbReference type="SAM" id="MobiDB-lite"/>
    </source>
</evidence>
<protein>
    <submittedName>
        <fullName evidence="2">Uncharacterized protein</fullName>
    </submittedName>
</protein>
<accession>A0A7R9F8A4</accession>
<feature type="region of interest" description="Disordered" evidence="1">
    <location>
        <begin position="156"/>
        <end position="194"/>
    </location>
</feature>
<organism evidence="2">
    <name type="scientific">Timema bartmani</name>
    <dbReference type="NCBI Taxonomy" id="61472"/>
    <lineage>
        <taxon>Eukaryota</taxon>
        <taxon>Metazoa</taxon>
        <taxon>Ecdysozoa</taxon>
        <taxon>Arthropoda</taxon>
        <taxon>Hexapoda</taxon>
        <taxon>Insecta</taxon>
        <taxon>Pterygota</taxon>
        <taxon>Neoptera</taxon>
        <taxon>Polyneoptera</taxon>
        <taxon>Phasmatodea</taxon>
        <taxon>Timematodea</taxon>
        <taxon>Timematoidea</taxon>
        <taxon>Timematidae</taxon>
        <taxon>Timema</taxon>
    </lineage>
</organism>
<dbReference type="EMBL" id="OD570103">
    <property type="protein sequence ID" value="CAD7448504.1"/>
    <property type="molecule type" value="Genomic_DNA"/>
</dbReference>
<dbReference type="AlphaFoldDB" id="A0A7R9F8A4"/>
<feature type="compositionally biased region" description="Low complexity" evidence="1">
    <location>
        <begin position="182"/>
        <end position="193"/>
    </location>
</feature>
<evidence type="ECO:0000313" key="2">
    <source>
        <dbReference type="EMBL" id="CAD7448504.1"/>
    </source>
</evidence>
<name>A0A7R9F8A4_9NEOP</name>
<proteinExistence type="predicted"/>
<feature type="compositionally biased region" description="Polar residues" evidence="1">
    <location>
        <begin position="156"/>
        <end position="166"/>
    </location>
</feature>
<reference evidence="2" key="1">
    <citation type="submission" date="2020-11" db="EMBL/GenBank/DDBJ databases">
        <authorList>
            <person name="Tran Van P."/>
        </authorList>
    </citation>
    <scope>NUCLEOTIDE SEQUENCE</scope>
</reference>
<sequence length="226" mass="25112">MAPGSTCVSSKLAFLNSWTRGGMCSFPVNRKVQFFSRRSIRSVWENKEVVECLWKHYAAPPRVFHHLLNTQCLTPSGKNQHTNRVRQASGSLRRVKHDLPAGLDEPDSSDYEEKIVKTEMKHYNSSPGVRYSGPDHFTLDLKSQIKLEQIQYTLSSRKSGSPTTVVNPRLDRTGDDPPPHYSCASPSTSVSASGMMTCNQQSSQLKLVSASSSSLTGQNLYNFSAL</sequence>